<feature type="compositionally biased region" description="Basic and acidic residues" evidence="1">
    <location>
        <begin position="101"/>
        <end position="154"/>
    </location>
</feature>
<dbReference type="PANTHER" id="PTHR13992:SF39">
    <property type="entry name" value="SMRTER, ISOFORM G"/>
    <property type="match status" value="1"/>
</dbReference>
<feature type="region of interest" description="Disordered" evidence="1">
    <location>
        <begin position="1692"/>
        <end position="1733"/>
    </location>
</feature>
<comment type="caution">
    <text evidence="5">The sequence shown here is derived from an EMBL/GenBank/DDBJ whole genome shotgun (WGS) entry which is preliminary data.</text>
</comment>
<dbReference type="Gene3D" id="1.10.10.60">
    <property type="entry name" value="Homeodomain-like"/>
    <property type="match status" value="1"/>
</dbReference>
<proteinExistence type="predicted"/>
<dbReference type="GO" id="GO:0005654">
    <property type="term" value="C:nucleoplasm"/>
    <property type="evidence" value="ECO:0007669"/>
    <property type="project" value="UniProtKB-ARBA"/>
</dbReference>
<dbReference type="Proteomes" id="UP000481153">
    <property type="component" value="Unassembled WGS sequence"/>
</dbReference>
<feature type="compositionally biased region" description="Polar residues" evidence="1">
    <location>
        <begin position="358"/>
        <end position="367"/>
    </location>
</feature>
<dbReference type="SMART" id="SM00717">
    <property type="entry name" value="SANT"/>
    <property type="match status" value="2"/>
</dbReference>
<feature type="compositionally biased region" description="Polar residues" evidence="1">
    <location>
        <begin position="40"/>
        <end position="57"/>
    </location>
</feature>
<dbReference type="SUPFAM" id="SSF46689">
    <property type="entry name" value="Homeodomain-like"/>
    <property type="match status" value="2"/>
</dbReference>
<reference evidence="5 6" key="1">
    <citation type="submission" date="2019-07" db="EMBL/GenBank/DDBJ databases">
        <title>Genomics analysis of Aphanomyces spp. identifies a new class of oomycete effector associated with host adaptation.</title>
        <authorList>
            <person name="Gaulin E."/>
        </authorList>
    </citation>
    <scope>NUCLEOTIDE SEQUENCE [LARGE SCALE GENOMIC DNA]</scope>
    <source>
        <strain evidence="5 6">ATCC 201684</strain>
    </source>
</reference>
<feature type="compositionally biased region" description="Acidic residues" evidence="1">
    <location>
        <begin position="523"/>
        <end position="533"/>
    </location>
</feature>
<dbReference type="PANTHER" id="PTHR13992">
    <property type="entry name" value="NUCLEAR RECEPTOR CO-REPRESSOR RELATED NCOR"/>
    <property type="match status" value="1"/>
</dbReference>
<accession>A0A6G0XLQ8</accession>
<feature type="compositionally biased region" description="Basic residues" evidence="1">
    <location>
        <begin position="723"/>
        <end position="733"/>
    </location>
</feature>
<evidence type="ECO:0008006" key="7">
    <source>
        <dbReference type="Google" id="ProtNLM"/>
    </source>
</evidence>
<dbReference type="CDD" id="cd00167">
    <property type="entry name" value="SANT"/>
    <property type="match status" value="1"/>
</dbReference>
<evidence type="ECO:0000259" key="2">
    <source>
        <dbReference type="PROSITE" id="PS50090"/>
    </source>
</evidence>
<feature type="region of interest" description="Disordered" evidence="1">
    <location>
        <begin position="1"/>
        <end position="536"/>
    </location>
</feature>
<feature type="domain" description="SANT" evidence="3">
    <location>
        <begin position="861"/>
        <end position="912"/>
    </location>
</feature>
<dbReference type="GO" id="GO:0006357">
    <property type="term" value="P:regulation of transcription by RNA polymerase II"/>
    <property type="evidence" value="ECO:0007669"/>
    <property type="project" value="TreeGrafter"/>
</dbReference>
<feature type="domain" description="HTH myb-type" evidence="4">
    <location>
        <begin position="1173"/>
        <end position="1227"/>
    </location>
</feature>
<dbReference type="Gene3D" id="1.20.58.1880">
    <property type="match status" value="1"/>
</dbReference>
<feature type="compositionally biased region" description="Basic and acidic residues" evidence="1">
    <location>
        <begin position="331"/>
        <end position="341"/>
    </location>
</feature>
<feature type="region of interest" description="Disordered" evidence="1">
    <location>
        <begin position="592"/>
        <end position="615"/>
    </location>
</feature>
<evidence type="ECO:0000256" key="1">
    <source>
        <dbReference type="SAM" id="MobiDB-lite"/>
    </source>
</evidence>
<feature type="compositionally biased region" description="Low complexity" evidence="1">
    <location>
        <begin position="1"/>
        <end position="14"/>
    </location>
</feature>
<evidence type="ECO:0000313" key="5">
    <source>
        <dbReference type="EMBL" id="KAF0741332.1"/>
    </source>
</evidence>
<dbReference type="PROSITE" id="PS50090">
    <property type="entry name" value="MYB_LIKE"/>
    <property type="match status" value="1"/>
</dbReference>
<feature type="region of interest" description="Disordered" evidence="1">
    <location>
        <begin position="718"/>
        <end position="767"/>
    </location>
</feature>
<name>A0A6G0XLQ8_9STRA</name>
<protein>
    <recommendedName>
        <fullName evidence="7">SANT domain-containing protein</fullName>
    </recommendedName>
</protein>
<dbReference type="InterPro" id="IPR017884">
    <property type="entry name" value="SANT_dom"/>
</dbReference>
<evidence type="ECO:0000259" key="4">
    <source>
        <dbReference type="PROSITE" id="PS51294"/>
    </source>
</evidence>
<dbReference type="GO" id="GO:0000785">
    <property type="term" value="C:chromatin"/>
    <property type="evidence" value="ECO:0007669"/>
    <property type="project" value="TreeGrafter"/>
</dbReference>
<feature type="compositionally biased region" description="Polar residues" evidence="1">
    <location>
        <begin position="465"/>
        <end position="475"/>
    </location>
</feature>
<feature type="compositionally biased region" description="Polar residues" evidence="1">
    <location>
        <begin position="1243"/>
        <end position="1272"/>
    </location>
</feature>
<feature type="compositionally biased region" description="Low complexity" evidence="1">
    <location>
        <begin position="438"/>
        <end position="450"/>
    </location>
</feature>
<feature type="compositionally biased region" description="Polar residues" evidence="1">
    <location>
        <begin position="157"/>
        <end position="178"/>
    </location>
</feature>
<feature type="compositionally biased region" description="Basic and acidic residues" evidence="1">
    <location>
        <begin position="379"/>
        <end position="397"/>
    </location>
</feature>
<feature type="compositionally biased region" description="Polar residues" evidence="1">
    <location>
        <begin position="222"/>
        <end position="241"/>
    </location>
</feature>
<dbReference type="InterPro" id="IPR001005">
    <property type="entry name" value="SANT/Myb"/>
</dbReference>
<dbReference type="PROSITE" id="PS51293">
    <property type="entry name" value="SANT"/>
    <property type="match status" value="2"/>
</dbReference>
<dbReference type="VEuPathDB" id="FungiDB:AeMF1_016731"/>
<feature type="compositionally biased region" description="Polar residues" evidence="1">
    <location>
        <begin position="263"/>
        <end position="272"/>
    </location>
</feature>
<feature type="compositionally biased region" description="Basic and acidic residues" evidence="1">
    <location>
        <begin position="58"/>
        <end position="68"/>
    </location>
</feature>
<feature type="compositionally biased region" description="Basic and acidic residues" evidence="1">
    <location>
        <begin position="1111"/>
        <end position="1123"/>
    </location>
</feature>
<dbReference type="InterPro" id="IPR051571">
    <property type="entry name" value="N-CoR_corepressor"/>
</dbReference>
<evidence type="ECO:0000259" key="3">
    <source>
        <dbReference type="PROSITE" id="PS51293"/>
    </source>
</evidence>
<feature type="compositionally biased region" description="Polar residues" evidence="1">
    <location>
        <begin position="281"/>
        <end position="312"/>
    </location>
</feature>
<sequence>MSSSNTNTGNTSPHTSHDAVAGSYQDDRQSSQPGSGGRSYQNNRGPQRNISGNTNFYDRSRSRFDKEPPYAPYNSGRGGGPNRGRGGFYPYNKSRPMSRPYARDRSRSRSRSRSKDKERRDHFLDSRDRNRDRSRDRSRDRRHQEPQRDSDSSRSDVNTSSKTQRQNEANQDVFNRSSPVRHPSETTHESPHPAATTSPILGGKSSPRPGLLESPKPESKATTHLSPMQARQLSSASNSPIRHSKKVENAPMQSSPRKIPIDSASTYSSPRLSNRLPAYSSPRQSSNIPNVSKIQSPIRNESSQLSSTTQPAPNSPLPASAMQHANPTTPERFDTKRDELSPLKPFLSRRGSIDHLVRTSSPRQTMTSPSMRSPHRRRPSEGDEKQVRRKSIDEAAKPEVTPLEEPLLEPPKPKETVEETNGTKQRARLGWGQGLAASPSSNVETSSNSTKRPRMGWGMGLVVTQVPSPKVQNESTVKEAAVDPNEVHDTDLTGSSSNVTQIQQPLDASDAPVTEQPPRSPEDVDMDIDSPSEEDQRVAANALIESERSGIQNIDEQPQKEDILAAIDALDAEIADTKQRLATANEQYQLQLEQPPPPITEESVKAEQTSSPVKKSRPVLVDPELMMTVQGMMDDNHQKAKDAHSYVDILGKREVLYSQPSFCPGYSATLSRAREMHNIILSRVRKQKLAHHEEMKELATEYVTLKRAWRIKVKKIEKDRKKQEKRSKLRQKQTRNDENDKKVDDKEGVSDAQQINHLRTSSRLTNNSTQLTQMSLLKQNADVEIEKQNELRDQENKKRRLKNAILPSGSSTSPYVIPDMILDKDVVRSKRFIPLPRPLLTGLERPDKPSENGMYLLEAESWKNPWSDMEKCIYIDKFLQTPKNFHRIASFLKNKSTGDVISFYYRTKKVLDYKAIIREQQLRRRGAGIKNTWNCWQLSLSAAIALGVKFPDALHSSMLQHSKFKSHQAAHSILQAANLAGHNTKYDDDEANEQTPMVFDLTDFLDDNLYSTGYNPSTRSVRSRFDDFLESSDYQPDPPTPVHSSQPSNKKAKLEKITCEATSSPLSGLRKKPATPRPVVPKLPAKKPKAKPLAIRKADEEATSSSPSVNLRKDDSEVPRSPDGHQPALVPLPLPPMSSTPPMLAPFPVPLTPRTTPPAIGSSLFISTNQMSKEKRVVQKWTEQEKSDFLKFFSIYGKDWTALTNSIPSKTANQIKNYYQNYKNRLGLQDVLKRRTDRGPGSGSNTPQNHQISPTPSSNSPSHASNRGQQTHSTVQYPLSIQLPQDYPAIPPPNSQSTPVSINATQHRLIQLQKELSRVQMQQIPSSTSMGQPPSTAFSINSQGSQLKLLQYTLQQQVQMLQMQMHQQSMQEKSALHVPQGYPSTSAMPRLNQPTHEQPSMYNEQIGYYDRFKDESKPHTENLPVPQSARPVLDQTQNMPPIEPQQPQVAGVASRSRMSFSSILNESVGSPQYASSPTTNPPVAIASAPLSIKRSSMSNILNRQVESPVASQQAQQPLKTFNIQPPPNLRQPHSFNNSSLYHTLHHRPLYHEHPHSIHEQQPMHYHHQPIQPLQQSLHAPLHSPHQVHAAPALPMHQPIQPMPQSMLQPIQPIPPTRHGLPVYTHGGMPDSWNTGSDQHIRGDDHVHRQALDKDSSLRVAQEEAVAAAATAAAARVEALQRNTSRQEQVLLPPPRFPSQIPLQQFHLNPSTHSQDSKVSVPSSSPHRSNSERS</sequence>
<dbReference type="EMBL" id="VJMJ01000037">
    <property type="protein sequence ID" value="KAF0741332.1"/>
    <property type="molecule type" value="Genomic_DNA"/>
</dbReference>
<organism evidence="5 6">
    <name type="scientific">Aphanomyces euteiches</name>
    <dbReference type="NCBI Taxonomy" id="100861"/>
    <lineage>
        <taxon>Eukaryota</taxon>
        <taxon>Sar</taxon>
        <taxon>Stramenopiles</taxon>
        <taxon>Oomycota</taxon>
        <taxon>Saprolegniomycetes</taxon>
        <taxon>Saprolegniales</taxon>
        <taxon>Verrucalvaceae</taxon>
        <taxon>Aphanomyces</taxon>
    </lineage>
</organism>
<feature type="region of interest" description="Disordered" evidence="1">
    <location>
        <begin position="1234"/>
        <end position="1272"/>
    </location>
</feature>
<dbReference type="GO" id="GO:0032991">
    <property type="term" value="C:protein-containing complex"/>
    <property type="evidence" value="ECO:0007669"/>
    <property type="project" value="UniProtKB-ARBA"/>
</dbReference>
<dbReference type="InterPro" id="IPR017930">
    <property type="entry name" value="Myb_dom"/>
</dbReference>
<keyword evidence="6" id="KW-1185">Reference proteome</keyword>
<feature type="region of interest" description="Disordered" evidence="1">
    <location>
        <begin position="1029"/>
        <end position="1130"/>
    </location>
</feature>
<feature type="domain" description="Myb-like" evidence="2">
    <location>
        <begin position="1173"/>
        <end position="1223"/>
    </location>
</feature>
<feature type="compositionally biased region" description="Low complexity" evidence="1">
    <location>
        <begin position="1712"/>
        <end position="1727"/>
    </location>
</feature>
<feature type="compositionally biased region" description="Polar residues" evidence="1">
    <location>
        <begin position="1700"/>
        <end position="1711"/>
    </location>
</feature>
<dbReference type="Pfam" id="PF00249">
    <property type="entry name" value="Myb_DNA-binding"/>
    <property type="match status" value="1"/>
</dbReference>
<feature type="compositionally biased region" description="Polar residues" evidence="1">
    <location>
        <begin position="492"/>
        <end position="506"/>
    </location>
</feature>
<feature type="compositionally biased region" description="Polar residues" evidence="1">
    <location>
        <begin position="751"/>
        <end position="767"/>
    </location>
</feature>
<gene>
    <name evidence="5" type="ORF">Ae201684_003444</name>
</gene>
<dbReference type="PROSITE" id="PS51294">
    <property type="entry name" value="HTH_MYB"/>
    <property type="match status" value="1"/>
</dbReference>
<feature type="compositionally biased region" description="Gly residues" evidence="1">
    <location>
        <begin position="76"/>
        <end position="87"/>
    </location>
</feature>
<feature type="compositionally biased region" description="Basic and acidic residues" evidence="1">
    <location>
        <begin position="182"/>
        <end position="191"/>
    </location>
</feature>
<feature type="domain" description="SANT" evidence="3">
    <location>
        <begin position="1176"/>
        <end position="1227"/>
    </location>
</feature>
<evidence type="ECO:0000313" key="6">
    <source>
        <dbReference type="Proteomes" id="UP000481153"/>
    </source>
</evidence>
<feature type="compositionally biased region" description="Basic and acidic residues" evidence="1">
    <location>
        <begin position="476"/>
        <end position="491"/>
    </location>
</feature>
<dbReference type="InterPro" id="IPR009057">
    <property type="entry name" value="Homeodomain-like_sf"/>
</dbReference>
<feature type="compositionally biased region" description="Basic and acidic residues" evidence="1">
    <location>
        <begin position="734"/>
        <end position="749"/>
    </location>
</feature>